<dbReference type="RefSeq" id="WP_036654340.1">
    <property type="nucleotide sequence ID" value="NZ_CP019794.1"/>
</dbReference>
<reference evidence="1 2" key="1">
    <citation type="submission" date="2017-03" db="EMBL/GenBank/DDBJ databases">
        <title>Paenibacillus larvae genome sequencing.</title>
        <authorList>
            <person name="Dingman D.W."/>
        </authorList>
    </citation>
    <scope>NUCLEOTIDE SEQUENCE [LARGE SCALE GENOMIC DNA]</scope>
    <source>
        <strain evidence="1 2">SAG 10367</strain>
    </source>
</reference>
<dbReference type="AlphaFoldDB" id="A0A1U9YS50"/>
<protein>
    <submittedName>
        <fullName evidence="1">Uncharacterized protein</fullName>
    </submittedName>
</protein>
<evidence type="ECO:0000313" key="2">
    <source>
        <dbReference type="Proteomes" id="UP000192727"/>
    </source>
</evidence>
<dbReference type="GeneID" id="64218807"/>
<name>A0A1U9YS50_9BACL</name>
<evidence type="ECO:0000313" key="1">
    <source>
        <dbReference type="EMBL" id="ARF66615.1"/>
    </source>
</evidence>
<dbReference type="Proteomes" id="UP000192727">
    <property type="component" value="Chromosome"/>
</dbReference>
<organism evidence="1 2">
    <name type="scientific">Paenibacillus larvae subsp. pulvifaciens</name>
    <dbReference type="NCBI Taxonomy" id="1477"/>
    <lineage>
        <taxon>Bacteria</taxon>
        <taxon>Bacillati</taxon>
        <taxon>Bacillota</taxon>
        <taxon>Bacilli</taxon>
        <taxon>Bacillales</taxon>
        <taxon>Paenibacillaceae</taxon>
        <taxon>Paenibacillus</taxon>
    </lineage>
</organism>
<sequence>MQKPSRSSKIFIALLFLFVIVATLLAAASVNLLVIVVLSKLYPDDVSVGGAMSGMVFSIGMLFIFRLFILAGSLFELGTQIWFKRSLFWRGLVNAGLCYGFTWLYIILLAGAVQGIHFSLFGTALYALLYTLLFELIELAAPRRLRWRKK</sequence>
<gene>
    <name evidence="1" type="ORF">B7C51_00580</name>
</gene>
<accession>A0A1U9YS50</accession>
<proteinExistence type="predicted"/>
<dbReference type="EMBL" id="CP020557">
    <property type="protein sequence ID" value="ARF66615.1"/>
    <property type="molecule type" value="Genomic_DNA"/>
</dbReference>